<dbReference type="OrthoDB" id="79452at2759"/>
<dbReference type="VEuPathDB" id="TrichDB:TVAG_180820"/>
<dbReference type="PANTHER" id="PTHR45808">
    <property type="entry name" value="RHO GTPASE-ACTIVATING PROTEIN 68F"/>
    <property type="match status" value="1"/>
</dbReference>
<evidence type="ECO:0000313" key="2">
    <source>
        <dbReference type="EMBL" id="EAY00604.1"/>
    </source>
</evidence>
<evidence type="ECO:0000313" key="3">
    <source>
        <dbReference type="Proteomes" id="UP000001542"/>
    </source>
</evidence>
<dbReference type="SMR" id="A2F395"/>
<evidence type="ECO:0000259" key="1">
    <source>
        <dbReference type="PROSITE" id="PS50238"/>
    </source>
</evidence>
<dbReference type="Gene3D" id="1.10.555.10">
    <property type="entry name" value="Rho GTPase activation protein"/>
    <property type="match status" value="1"/>
</dbReference>
<dbReference type="GO" id="GO:0007264">
    <property type="term" value="P:small GTPase-mediated signal transduction"/>
    <property type="evidence" value="ECO:0000318"/>
    <property type="project" value="GO_Central"/>
</dbReference>
<dbReference type="STRING" id="5722.A2F395"/>
<dbReference type="CDD" id="cd00159">
    <property type="entry name" value="RhoGAP"/>
    <property type="match status" value="1"/>
</dbReference>
<dbReference type="GO" id="GO:0005737">
    <property type="term" value="C:cytoplasm"/>
    <property type="evidence" value="ECO:0000318"/>
    <property type="project" value="GO_Central"/>
</dbReference>
<protein>
    <submittedName>
        <fullName evidence="2">RhoGAP domain containing protein</fullName>
    </submittedName>
</protein>
<dbReference type="VEuPathDB" id="TrichDB:TVAGG3_1027780"/>
<dbReference type="InterPro" id="IPR000198">
    <property type="entry name" value="RhoGAP_dom"/>
</dbReference>
<proteinExistence type="predicted"/>
<dbReference type="EMBL" id="DS113595">
    <property type="protein sequence ID" value="EAY00604.1"/>
    <property type="molecule type" value="Genomic_DNA"/>
</dbReference>
<dbReference type="KEGG" id="tva:4758426"/>
<sequence length="524" mass="59724">MALPTLNIQLPYPFSKAEIVKVHVSANDTVENVINTAIQLAKDSNSPVTTEYGLFLSKKREWLFPSVKMVQYRNIFLNLDPNEKVQLRPKTMLSLEFTCLSYLVKIYCAPDQKLSLIVNKLINILKRTPDAQFFGSSDWILFWENGEVSSDLTVQQALKLTDSFGLRKTTSKLKQTTDLPIFNQSIQNALARTSPTAIIPYFLEEIFKIIDSHADVEGLFRKSGQQTHVEEMANYIDSNYNINEVLTYLDQQPIHDITGVLKLYLKNLTNPVIPFSYYKQLESLTKVTDTNSRVIKTKQLLDTMPLANFAIIARFMEVLNHILMEESSKMTLTNLAICISGIITKNPDTNVDPISSQVVSQNIIVDLLSHYRYYFKNEPYYGKTCHGIAIKDATYGGIEISVNEDVMILDSCPVDKPNMYQILAKSNKIFVPYQSIYVDGQNLFLTDRTVIENESLDQQSCPFATCEGIYGNHECYKTISDLTKSIQDKVSTVHEVIERLEDDPDVDLQEIEREINQISETFVF</sequence>
<keyword evidence="3" id="KW-1185">Reference proteome</keyword>
<reference evidence="2" key="1">
    <citation type="submission" date="2006-10" db="EMBL/GenBank/DDBJ databases">
        <authorList>
            <person name="Amadeo P."/>
            <person name="Zhao Q."/>
            <person name="Wortman J."/>
            <person name="Fraser-Liggett C."/>
            <person name="Carlton J."/>
        </authorList>
    </citation>
    <scope>NUCLEOTIDE SEQUENCE</scope>
    <source>
        <strain evidence="2">G3</strain>
    </source>
</reference>
<reference evidence="2" key="2">
    <citation type="journal article" date="2007" name="Science">
        <title>Draft genome sequence of the sexually transmitted pathogen Trichomonas vaginalis.</title>
        <authorList>
            <person name="Carlton J.M."/>
            <person name="Hirt R.P."/>
            <person name="Silva J.C."/>
            <person name="Delcher A.L."/>
            <person name="Schatz M."/>
            <person name="Zhao Q."/>
            <person name="Wortman J.R."/>
            <person name="Bidwell S.L."/>
            <person name="Alsmark U.C.M."/>
            <person name="Besteiro S."/>
            <person name="Sicheritz-Ponten T."/>
            <person name="Noel C.J."/>
            <person name="Dacks J.B."/>
            <person name="Foster P.G."/>
            <person name="Simillion C."/>
            <person name="Van de Peer Y."/>
            <person name="Miranda-Saavedra D."/>
            <person name="Barton G.J."/>
            <person name="Westrop G.D."/>
            <person name="Mueller S."/>
            <person name="Dessi D."/>
            <person name="Fiori P.L."/>
            <person name="Ren Q."/>
            <person name="Paulsen I."/>
            <person name="Zhang H."/>
            <person name="Bastida-Corcuera F.D."/>
            <person name="Simoes-Barbosa A."/>
            <person name="Brown M.T."/>
            <person name="Hayes R.D."/>
            <person name="Mukherjee M."/>
            <person name="Okumura C.Y."/>
            <person name="Schneider R."/>
            <person name="Smith A.J."/>
            <person name="Vanacova S."/>
            <person name="Villalvazo M."/>
            <person name="Haas B.J."/>
            <person name="Pertea M."/>
            <person name="Feldblyum T.V."/>
            <person name="Utterback T.R."/>
            <person name="Shu C.L."/>
            <person name="Osoegawa K."/>
            <person name="de Jong P.J."/>
            <person name="Hrdy I."/>
            <person name="Horvathova L."/>
            <person name="Zubacova Z."/>
            <person name="Dolezal P."/>
            <person name="Malik S.B."/>
            <person name="Logsdon J.M. Jr."/>
            <person name="Henze K."/>
            <person name="Gupta A."/>
            <person name="Wang C.C."/>
            <person name="Dunne R.L."/>
            <person name="Upcroft J.A."/>
            <person name="Upcroft P."/>
            <person name="White O."/>
            <person name="Salzberg S.L."/>
            <person name="Tang P."/>
            <person name="Chiu C.-H."/>
            <person name="Lee Y.-S."/>
            <person name="Embley T.M."/>
            <person name="Coombs G.H."/>
            <person name="Mottram J.C."/>
            <person name="Tachezy J."/>
            <person name="Fraser-Liggett C.M."/>
            <person name="Johnson P.J."/>
        </authorList>
    </citation>
    <scope>NUCLEOTIDE SEQUENCE [LARGE SCALE GENOMIC DNA]</scope>
    <source>
        <strain evidence="2">G3</strain>
    </source>
</reference>
<dbReference type="AlphaFoldDB" id="A2F395"/>
<dbReference type="InParanoid" id="A2F395"/>
<dbReference type="InterPro" id="IPR008936">
    <property type="entry name" value="Rho_GTPase_activation_prot"/>
</dbReference>
<dbReference type="GO" id="GO:0005096">
    <property type="term" value="F:GTPase activator activity"/>
    <property type="evidence" value="ECO:0000318"/>
    <property type="project" value="GO_Central"/>
</dbReference>
<gene>
    <name evidence="2" type="ORF">TVAG_180820</name>
</gene>
<dbReference type="Pfam" id="PF00620">
    <property type="entry name" value="RhoGAP"/>
    <property type="match status" value="1"/>
</dbReference>
<dbReference type="RefSeq" id="XP_001313533.1">
    <property type="nucleotide sequence ID" value="XM_001313532.1"/>
</dbReference>
<dbReference type="Proteomes" id="UP000001542">
    <property type="component" value="Unassembled WGS sequence"/>
</dbReference>
<organism evidence="2 3">
    <name type="scientific">Trichomonas vaginalis (strain ATCC PRA-98 / G3)</name>
    <dbReference type="NCBI Taxonomy" id="412133"/>
    <lineage>
        <taxon>Eukaryota</taxon>
        <taxon>Metamonada</taxon>
        <taxon>Parabasalia</taxon>
        <taxon>Trichomonadida</taxon>
        <taxon>Trichomonadidae</taxon>
        <taxon>Trichomonas</taxon>
    </lineage>
</organism>
<name>A2F395_TRIV3</name>
<dbReference type="SUPFAM" id="SSF48350">
    <property type="entry name" value="GTPase activation domain, GAP"/>
    <property type="match status" value="1"/>
</dbReference>
<dbReference type="eggNOG" id="KOG3565">
    <property type="taxonomic scope" value="Eukaryota"/>
</dbReference>
<feature type="domain" description="Rho-GAP" evidence="1">
    <location>
        <begin position="184"/>
        <end position="375"/>
    </location>
</feature>
<dbReference type="PROSITE" id="PS50238">
    <property type="entry name" value="RHOGAP"/>
    <property type="match status" value="1"/>
</dbReference>
<dbReference type="FunFam" id="1.10.555.10:FF:000068">
    <property type="entry name" value="RhoGAP domain containing protein"/>
    <property type="match status" value="1"/>
</dbReference>
<dbReference type="SMART" id="SM00324">
    <property type="entry name" value="RhoGAP"/>
    <property type="match status" value="1"/>
</dbReference>
<accession>A2F395</accession>
<dbReference type="PANTHER" id="PTHR45808:SF2">
    <property type="entry name" value="RHO GTPASE-ACTIVATING PROTEIN 68F"/>
    <property type="match status" value="1"/>
</dbReference>